<dbReference type="InterPro" id="IPR050309">
    <property type="entry name" value="Type-B_Carboxylest/Lipase"/>
</dbReference>
<evidence type="ECO:0000313" key="3">
    <source>
        <dbReference type="EMBL" id="KAK4506235.1"/>
    </source>
</evidence>
<comment type="caution">
    <text evidence="3">The sequence shown here is derived from an EMBL/GenBank/DDBJ whole genome shotgun (WGS) entry which is preliminary data.</text>
</comment>
<name>A0ABR0EYU7_ZASCE</name>
<evidence type="ECO:0000313" key="4">
    <source>
        <dbReference type="Proteomes" id="UP001305779"/>
    </source>
</evidence>
<evidence type="ECO:0000259" key="2">
    <source>
        <dbReference type="Pfam" id="PF00135"/>
    </source>
</evidence>
<dbReference type="SUPFAM" id="SSF53474">
    <property type="entry name" value="alpha/beta-Hydrolases"/>
    <property type="match status" value="1"/>
</dbReference>
<keyword evidence="4" id="KW-1185">Reference proteome</keyword>
<accession>A0ABR0EYU7</accession>
<feature type="chain" id="PRO_5046693922" description="Carboxylesterase type B domain-containing protein" evidence="1">
    <location>
        <begin position="21"/>
        <end position="540"/>
    </location>
</feature>
<sequence length="540" mass="59806">MVSNLFLFTVATASAVSASASFPNHTIRIKSGLVQGFSYFNSSTSEKLYNQSDAGVTAFLGIPYAADTSGQNRWRAPQERAPWNNTFQATTFGISCPSSELSEYSEDCLSVNIWTPAKTSNESYPVFVWSYGSGMTSSDDLFDGGGLAHERVVVVTYNHRDGVYGWLAHEDLLQESAHNSTGNYGTMDWFYLLQWVQDNIAAFGGDPSQVTIAGQSFGSAQVYHAINSPLVKGKFHRAIAESGLRTPYDPFDIGLAESYVTMSHALEIGRNYTASHNVSTIEQLRNLTTDQLLVGSEDRDYTISNLTALWTINPLVFKPALDGYYIPSTYIDTLLNGPVNDVPIITGNTKDESGASTSENITAADYLKDESAWYGNLSSRYFALYPGHNSTEASRSWNAAARDTSLVSTWMYANDWIKNYESPIYTYYWDHAPPGQTQGAFHMSEIPYVFNALYVGEYPYEADDWAIAAKMTAYWVNFIRTGNSNDGGAYKGQGELAQWTENQDGVQSIMHLGDGWGEIDLATPERVALIEEFLLRQTPF</sequence>
<gene>
    <name evidence="3" type="ORF">PRZ48_004200</name>
</gene>
<dbReference type="InterPro" id="IPR029058">
    <property type="entry name" value="AB_hydrolase_fold"/>
</dbReference>
<dbReference type="Pfam" id="PF00135">
    <property type="entry name" value="COesterase"/>
    <property type="match status" value="1"/>
</dbReference>
<dbReference type="EMBL" id="JAXOVC010000002">
    <property type="protein sequence ID" value="KAK4506235.1"/>
    <property type="molecule type" value="Genomic_DNA"/>
</dbReference>
<reference evidence="3 4" key="1">
    <citation type="journal article" date="2023" name="G3 (Bethesda)">
        <title>A chromosome-level genome assembly of Zasmidium syzygii isolated from banana leaves.</title>
        <authorList>
            <person name="van Westerhoven A.C."/>
            <person name="Mehrabi R."/>
            <person name="Talebi R."/>
            <person name="Steentjes M.B.F."/>
            <person name="Corcolon B."/>
            <person name="Chong P.A."/>
            <person name="Kema G.H.J."/>
            <person name="Seidl M.F."/>
        </authorList>
    </citation>
    <scope>NUCLEOTIDE SEQUENCE [LARGE SCALE GENOMIC DNA]</scope>
    <source>
        <strain evidence="3 4">P124</strain>
    </source>
</reference>
<dbReference type="PANTHER" id="PTHR11559">
    <property type="entry name" value="CARBOXYLESTERASE"/>
    <property type="match status" value="1"/>
</dbReference>
<feature type="signal peptide" evidence="1">
    <location>
        <begin position="1"/>
        <end position="20"/>
    </location>
</feature>
<evidence type="ECO:0000256" key="1">
    <source>
        <dbReference type="SAM" id="SignalP"/>
    </source>
</evidence>
<dbReference type="InterPro" id="IPR002018">
    <property type="entry name" value="CarbesteraseB"/>
</dbReference>
<keyword evidence="1" id="KW-0732">Signal</keyword>
<dbReference type="Proteomes" id="UP001305779">
    <property type="component" value="Unassembled WGS sequence"/>
</dbReference>
<feature type="domain" description="Carboxylesterase type B" evidence="2">
    <location>
        <begin position="26"/>
        <end position="512"/>
    </location>
</feature>
<organism evidence="3 4">
    <name type="scientific">Zasmidium cellare</name>
    <name type="common">Wine cellar mold</name>
    <name type="synonym">Racodium cellare</name>
    <dbReference type="NCBI Taxonomy" id="395010"/>
    <lineage>
        <taxon>Eukaryota</taxon>
        <taxon>Fungi</taxon>
        <taxon>Dikarya</taxon>
        <taxon>Ascomycota</taxon>
        <taxon>Pezizomycotina</taxon>
        <taxon>Dothideomycetes</taxon>
        <taxon>Dothideomycetidae</taxon>
        <taxon>Mycosphaerellales</taxon>
        <taxon>Mycosphaerellaceae</taxon>
        <taxon>Zasmidium</taxon>
    </lineage>
</organism>
<protein>
    <recommendedName>
        <fullName evidence="2">Carboxylesterase type B domain-containing protein</fullName>
    </recommendedName>
</protein>
<proteinExistence type="predicted"/>
<dbReference type="Gene3D" id="3.40.50.1820">
    <property type="entry name" value="alpha/beta hydrolase"/>
    <property type="match status" value="1"/>
</dbReference>